<dbReference type="AlphaFoldDB" id="A0A0K2H1J8"/>
<dbReference type="InterPro" id="IPR017523">
    <property type="entry name" value="Rv3268"/>
</dbReference>
<evidence type="ECO:0000313" key="2">
    <source>
        <dbReference type="Proteomes" id="UP000058446"/>
    </source>
</evidence>
<dbReference type="InterPro" id="IPR042099">
    <property type="entry name" value="ANL_N_sf"/>
</dbReference>
<dbReference type="OrthoDB" id="3396763at2"/>
<dbReference type="SUPFAM" id="SSF56801">
    <property type="entry name" value="Acetyl-CoA synthetase-like"/>
    <property type="match status" value="1"/>
</dbReference>
<reference evidence="1 2" key="1">
    <citation type="submission" date="2013-10" db="EMBL/GenBank/DDBJ databases">
        <title>Complete genome sequence of Corynebacterium lactis DSM 45799(T), isolated from raw cow milk.</title>
        <authorList>
            <person name="Ruckert C."/>
            <person name="Albersmeier A."/>
            <person name="Lipski A."/>
            <person name="Kalinowski J."/>
        </authorList>
    </citation>
    <scope>NUCLEOTIDE SEQUENCE [LARGE SCALE GENOMIC DNA]</scope>
    <source>
        <strain evidence="1 2">RW2-5</strain>
    </source>
</reference>
<organism evidence="1 2">
    <name type="scientific">Corynebacterium lactis RW2-5</name>
    <dbReference type="NCBI Taxonomy" id="1408189"/>
    <lineage>
        <taxon>Bacteria</taxon>
        <taxon>Bacillati</taxon>
        <taxon>Actinomycetota</taxon>
        <taxon>Actinomycetes</taxon>
        <taxon>Mycobacteriales</taxon>
        <taxon>Corynebacteriaceae</taxon>
        <taxon>Corynebacterium</taxon>
    </lineage>
</organism>
<proteinExistence type="predicted"/>
<name>A0A0K2H1J8_9CORY</name>
<evidence type="ECO:0008006" key="3">
    <source>
        <dbReference type="Google" id="ProtNLM"/>
    </source>
</evidence>
<accession>A0A0K2H1J8</accession>
<gene>
    <name evidence="1" type="ORF">CLAC_09535</name>
</gene>
<dbReference type="STRING" id="1408189.CLAC_09535"/>
<keyword evidence="2" id="KW-1185">Reference proteome</keyword>
<dbReference type="EMBL" id="CP006841">
    <property type="protein sequence ID" value="ALA67904.1"/>
    <property type="molecule type" value="Genomic_DNA"/>
</dbReference>
<dbReference type="RefSeq" id="WP_053412684.1">
    <property type="nucleotide sequence ID" value="NZ_CP006841.1"/>
</dbReference>
<sequence length="243" mass="26058">MEILKTLLASDPSIPRLTCYDETTGGRTDLSAITLDNWASKIANMLHDEFDVEPGDSVWIDLPPIWQVACIVLGCERAGVRVDAKDPLVVFTSVGKLSEWEETQPDAYLAVVTDDPFGRGVVECGGEIPPGVIDFGPEVRFHPDAYMGSGPESEDSPVIGDESANCLLALAEASARELGLDDKARVLSHGWIDPKTTQLKAVLWAKSVLSAWSVGGAAVIVRGGDSERLEQIATAEKATILQV</sequence>
<dbReference type="PATRIC" id="fig|1408189.4.peg.1913"/>
<protein>
    <recommendedName>
        <fullName evidence="3">TIGR03089 family protein</fullName>
    </recommendedName>
</protein>
<dbReference type="KEGG" id="clw:CLAC_09535"/>
<evidence type="ECO:0000313" key="1">
    <source>
        <dbReference type="EMBL" id="ALA67904.1"/>
    </source>
</evidence>
<dbReference type="Proteomes" id="UP000058446">
    <property type="component" value="Chromosome"/>
</dbReference>
<dbReference type="NCBIfam" id="TIGR03089">
    <property type="entry name" value="TIGR03089 family protein"/>
    <property type="match status" value="1"/>
</dbReference>
<dbReference type="Gene3D" id="3.40.50.12780">
    <property type="entry name" value="N-terminal domain of ligase-like"/>
    <property type="match status" value="1"/>
</dbReference>